<name>W4KNE8_HETIT</name>
<sequence>METRAGRGRDTGRAPDTTTPTGKTRRDERYDTDMVRPETAIQMKKKRPRERGRGGGVKRIQQKSHEREGLEKHKEKQPSQSRPTSPKATRPRRSTEGSRSRMMLNHDTNE</sequence>
<dbReference type="EMBL" id="KI925454">
    <property type="protein sequence ID" value="ETW86581.1"/>
    <property type="molecule type" value="Genomic_DNA"/>
</dbReference>
<dbReference type="GeneID" id="20674955"/>
<feature type="region of interest" description="Disordered" evidence="1">
    <location>
        <begin position="1"/>
        <end position="110"/>
    </location>
</feature>
<organism evidence="2 3">
    <name type="scientific">Heterobasidion irregulare (strain TC 32-1)</name>
    <dbReference type="NCBI Taxonomy" id="747525"/>
    <lineage>
        <taxon>Eukaryota</taxon>
        <taxon>Fungi</taxon>
        <taxon>Dikarya</taxon>
        <taxon>Basidiomycota</taxon>
        <taxon>Agaricomycotina</taxon>
        <taxon>Agaricomycetes</taxon>
        <taxon>Russulales</taxon>
        <taxon>Bondarzewiaceae</taxon>
        <taxon>Heterobasidion</taxon>
        <taxon>Heterobasidion annosum species complex</taxon>
    </lineage>
</organism>
<feature type="compositionally biased region" description="Basic and acidic residues" evidence="1">
    <location>
        <begin position="63"/>
        <end position="77"/>
    </location>
</feature>
<protein>
    <submittedName>
        <fullName evidence="2">Uncharacterized protein</fullName>
    </submittedName>
</protein>
<keyword evidence="3" id="KW-1185">Reference proteome</keyword>
<proteinExistence type="predicted"/>
<dbReference type="AlphaFoldDB" id="W4KNE8"/>
<feature type="compositionally biased region" description="Polar residues" evidence="1">
    <location>
        <begin position="78"/>
        <end position="87"/>
    </location>
</feature>
<feature type="compositionally biased region" description="Basic and acidic residues" evidence="1">
    <location>
        <begin position="24"/>
        <end position="36"/>
    </location>
</feature>
<dbReference type="Proteomes" id="UP000030671">
    <property type="component" value="Unassembled WGS sequence"/>
</dbReference>
<accession>W4KNE8</accession>
<gene>
    <name evidence="2" type="ORF">HETIRDRAFT_437467</name>
</gene>
<dbReference type="KEGG" id="hir:HETIRDRAFT_437467"/>
<feature type="compositionally biased region" description="Basic and acidic residues" evidence="1">
    <location>
        <begin position="1"/>
        <end position="13"/>
    </location>
</feature>
<dbReference type="HOGENOM" id="CLU_2171398_0_0_1"/>
<evidence type="ECO:0000313" key="3">
    <source>
        <dbReference type="Proteomes" id="UP000030671"/>
    </source>
</evidence>
<dbReference type="InParanoid" id="W4KNE8"/>
<dbReference type="RefSeq" id="XP_009540588.1">
    <property type="nucleotide sequence ID" value="XM_009542293.1"/>
</dbReference>
<evidence type="ECO:0000256" key="1">
    <source>
        <dbReference type="SAM" id="MobiDB-lite"/>
    </source>
</evidence>
<reference evidence="2 3" key="1">
    <citation type="journal article" date="2012" name="New Phytol.">
        <title>Insight into trade-off between wood decay and parasitism from the genome of a fungal forest pathogen.</title>
        <authorList>
            <person name="Olson A."/>
            <person name="Aerts A."/>
            <person name="Asiegbu F."/>
            <person name="Belbahri L."/>
            <person name="Bouzid O."/>
            <person name="Broberg A."/>
            <person name="Canback B."/>
            <person name="Coutinho P.M."/>
            <person name="Cullen D."/>
            <person name="Dalman K."/>
            <person name="Deflorio G."/>
            <person name="van Diepen L.T."/>
            <person name="Dunand C."/>
            <person name="Duplessis S."/>
            <person name="Durling M."/>
            <person name="Gonthier P."/>
            <person name="Grimwood J."/>
            <person name="Fossdal C.G."/>
            <person name="Hansson D."/>
            <person name="Henrissat B."/>
            <person name="Hietala A."/>
            <person name="Himmelstrand K."/>
            <person name="Hoffmeister D."/>
            <person name="Hogberg N."/>
            <person name="James T.Y."/>
            <person name="Karlsson M."/>
            <person name="Kohler A."/>
            <person name="Kues U."/>
            <person name="Lee Y.H."/>
            <person name="Lin Y.C."/>
            <person name="Lind M."/>
            <person name="Lindquist E."/>
            <person name="Lombard V."/>
            <person name="Lucas S."/>
            <person name="Lunden K."/>
            <person name="Morin E."/>
            <person name="Murat C."/>
            <person name="Park J."/>
            <person name="Raffaello T."/>
            <person name="Rouze P."/>
            <person name="Salamov A."/>
            <person name="Schmutz J."/>
            <person name="Solheim H."/>
            <person name="Stahlberg J."/>
            <person name="Velez H."/>
            <person name="de Vries R.P."/>
            <person name="Wiebenga A."/>
            <person name="Woodward S."/>
            <person name="Yakovlev I."/>
            <person name="Garbelotto M."/>
            <person name="Martin F."/>
            <person name="Grigoriev I.V."/>
            <person name="Stenlid J."/>
        </authorList>
    </citation>
    <scope>NUCLEOTIDE SEQUENCE [LARGE SCALE GENOMIC DNA]</scope>
    <source>
        <strain evidence="2 3">TC 32-1</strain>
    </source>
</reference>
<evidence type="ECO:0000313" key="2">
    <source>
        <dbReference type="EMBL" id="ETW86581.1"/>
    </source>
</evidence>